<dbReference type="GO" id="GO:0002181">
    <property type="term" value="P:cytoplasmic translation"/>
    <property type="evidence" value="ECO:0007669"/>
    <property type="project" value="TreeGrafter"/>
</dbReference>
<dbReference type="Proteomes" id="UP001153365">
    <property type="component" value="Unassembled WGS sequence"/>
</dbReference>
<evidence type="ECO:0000313" key="4">
    <source>
        <dbReference type="EMBL" id="CAH7686476.1"/>
    </source>
</evidence>
<organism evidence="4 5">
    <name type="scientific">Phakopsora pachyrhizi</name>
    <name type="common">Asian soybean rust disease fungus</name>
    <dbReference type="NCBI Taxonomy" id="170000"/>
    <lineage>
        <taxon>Eukaryota</taxon>
        <taxon>Fungi</taxon>
        <taxon>Dikarya</taxon>
        <taxon>Basidiomycota</taxon>
        <taxon>Pucciniomycotina</taxon>
        <taxon>Pucciniomycetes</taxon>
        <taxon>Pucciniales</taxon>
        <taxon>Phakopsoraceae</taxon>
        <taxon>Phakopsora</taxon>
    </lineage>
</organism>
<gene>
    <name evidence="4" type="ORF">PPACK8108_LOCUS21125</name>
</gene>
<evidence type="ECO:0000256" key="3">
    <source>
        <dbReference type="ARBA" id="ARBA00023274"/>
    </source>
</evidence>
<comment type="caution">
    <text evidence="4">The sequence shown here is derived from an EMBL/GenBank/DDBJ whole genome shotgun (WGS) entry which is preliminary data.</text>
</comment>
<protein>
    <submittedName>
        <fullName evidence="4">Ribosomal protein L22e</fullName>
    </submittedName>
</protein>
<dbReference type="PANTHER" id="PTHR10064">
    <property type="entry name" value="60S RIBOSOMAL PROTEIN L22"/>
    <property type="match status" value="1"/>
</dbReference>
<dbReference type="InterPro" id="IPR002671">
    <property type="entry name" value="Ribosomal_eL22"/>
</dbReference>
<dbReference type="Pfam" id="PF01776">
    <property type="entry name" value="Ribosomal_L22e"/>
    <property type="match status" value="1"/>
</dbReference>
<evidence type="ECO:0000256" key="1">
    <source>
        <dbReference type="ARBA" id="ARBA00007817"/>
    </source>
</evidence>
<dbReference type="Gene3D" id="3.30.1360.210">
    <property type="match status" value="1"/>
</dbReference>
<name>A0AAV0BGZ8_PHAPC</name>
<dbReference type="GO" id="GO:1990904">
    <property type="term" value="C:ribonucleoprotein complex"/>
    <property type="evidence" value="ECO:0007669"/>
    <property type="project" value="UniProtKB-KW"/>
</dbReference>
<dbReference type="GO" id="GO:0005840">
    <property type="term" value="C:ribosome"/>
    <property type="evidence" value="ECO:0007669"/>
    <property type="project" value="UniProtKB-KW"/>
</dbReference>
<dbReference type="InterPro" id="IPR038526">
    <property type="entry name" value="Ribosomal_eL22_sf"/>
</dbReference>
<evidence type="ECO:0000313" key="5">
    <source>
        <dbReference type="Proteomes" id="UP001153365"/>
    </source>
</evidence>
<keyword evidence="2 4" id="KW-0689">Ribosomal protein</keyword>
<dbReference type="GO" id="GO:0003735">
    <property type="term" value="F:structural constituent of ribosome"/>
    <property type="evidence" value="ECO:0007669"/>
    <property type="project" value="InterPro"/>
</dbReference>
<keyword evidence="5" id="KW-1185">Reference proteome</keyword>
<dbReference type="EMBL" id="CALTRL010005793">
    <property type="protein sequence ID" value="CAH7686476.1"/>
    <property type="molecule type" value="Genomic_DNA"/>
</dbReference>
<keyword evidence="3" id="KW-0687">Ribonucleoprotein</keyword>
<comment type="similarity">
    <text evidence="1">Belongs to the eukaryotic ribosomal protein eL22 family.</text>
</comment>
<dbReference type="PANTHER" id="PTHR10064:SF31">
    <property type="entry name" value="LARGE RIBOSOMAL SUBUNIT PROTEIN EL22A-RELATED"/>
    <property type="match status" value="1"/>
</dbReference>
<reference evidence="4" key="1">
    <citation type="submission" date="2022-06" db="EMBL/GenBank/DDBJ databases">
        <authorList>
            <consortium name="SYNGENTA / RWTH Aachen University"/>
        </authorList>
    </citation>
    <scope>NUCLEOTIDE SEQUENCE</scope>
</reference>
<evidence type="ECO:0000256" key="2">
    <source>
        <dbReference type="ARBA" id="ARBA00022980"/>
    </source>
</evidence>
<sequence>MSPNTKLASGSAPSKPLKFYIDYSKPASDGVFDGPAFVKFLHDRIKVEGRAGQLGDKIKIEPDGGNKVAVTSTIPFSKRYLKYLTKKYLKKHQIRNYIRQAWPFCMSTFELRYFLVDQEGDDDES</sequence>
<dbReference type="AlphaFoldDB" id="A0AAV0BGZ8"/>
<dbReference type="GO" id="GO:0003723">
    <property type="term" value="F:RNA binding"/>
    <property type="evidence" value="ECO:0007669"/>
    <property type="project" value="TreeGrafter"/>
</dbReference>
<proteinExistence type="inferred from homology"/>
<accession>A0AAV0BGZ8</accession>